<evidence type="ECO:0000313" key="2">
    <source>
        <dbReference type="EMBL" id="RTQ49210.1"/>
    </source>
</evidence>
<sequence length="141" mass="15508">MSRRFILPLILMLLLAATAAWAVTLTVFQSTLEGSSVRVEWEVLNESGLTGFELYRKSATDASFSRVSTVAPSGQRRYQYLDANLYRGTNGTNGTSATNTGPYVYRLIVKSTGGDMSYTTVLSQTPSAVQRSWGSIKSMFR</sequence>
<dbReference type="Gene3D" id="2.60.40.10">
    <property type="entry name" value="Immunoglobulins"/>
    <property type="match status" value="1"/>
</dbReference>
<dbReference type="OrthoDB" id="882159at2"/>
<organism evidence="2 3">
    <name type="scientific">Hymenobacter gummosus</name>
    <dbReference type="NCBI Taxonomy" id="1776032"/>
    <lineage>
        <taxon>Bacteria</taxon>
        <taxon>Pseudomonadati</taxon>
        <taxon>Bacteroidota</taxon>
        <taxon>Cytophagia</taxon>
        <taxon>Cytophagales</taxon>
        <taxon>Hymenobacteraceae</taxon>
        <taxon>Hymenobacter</taxon>
    </lineage>
</organism>
<evidence type="ECO:0008006" key="4">
    <source>
        <dbReference type="Google" id="ProtNLM"/>
    </source>
</evidence>
<dbReference type="InterPro" id="IPR013783">
    <property type="entry name" value="Ig-like_fold"/>
</dbReference>
<name>A0A431U1Z4_9BACT</name>
<evidence type="ECO:0000313" key="3">
    <source>
        <dbReference type="Proteomes" id="UP000282184"/>
    </source>
</evidence>
<dbReference type="RefSeq" id="WP_126693741.1">
    <property type="nucleotide sequence ID" value="NZ_RXOF01000007.1"/>
</dbReference>
<dbReference type="EMBL" id="RXOF01000007">
    <property type="protein sequence ID" value="RTQ49210.1"/>
    <property type="molecule type" value="Genomic_DNA"/>
</dbReference>
<evidence type="ECO:0000256" key="1">
    <source>
        <dbReference type="SAM" id="SignalP"/>
    </source>
</evidence>
<keyword evidence="3" id="KW-1185">Reference proteome</keyword>
<reference evidence="2 3" key="1">
    <citation type="submission" date="2018-12" db="EMBL/GenBank/DDBJ databases">
        <title>Hymenobacter gummosus sp. nov., isolated from a spring.</title>
        <authorList>
            <person name="Nie L."/>
        </authorList>
    </citation>
    <scope>NUCLEOTIDE SEQUENCE [LARGE SCALE GENOMIC DNA]</scope>
    <source>
        <strain evidence="2 3">KCTC 52166</strain>
    </source>
</reference>
<protein>
    <recommendedName>
        <fullName evidence="4">Fibronectin type III domain-containing protein</fullName>
    </recommendedName>
</protein>
<comment type="caution">
    <text evidence="2">The sequence shown here is derived from an EMBL/GenBank/DDBJ whole genome shotgun (WGS) entry which is preliminary data.</text>
</comment>
<proteinExistence type="predicted"/>
<dbReference type="Proteomes" id="UP000282184">
    <property type="component" value="Unassembled WGS sequence"/>
</dbReference>
<feature type="chain" id="PRO_5019372815" description="Fibronectin type III domain-containing protein" evidence="1">
    <location>
        <begin position="23"/>
        <end position="141"/>
    </location>
</feature>
<keyword evidence="1" id="KW-0732">Signal</keyword>
<dbReference type="AlphaFoldDB" id="A0A431U1Z4"/>
<feature type="signal peptide" evidence="1">
    <location>
        <begin position="1"/>
        <end position="22"/>
    </location>
</feature>
<gene>
    <name evidence="2" type="ORF">EJV47_13775</name>
</gene>
<accession>A0A431U1Z4</accession>